<name>A0A645DWV2_9ZZZZ</name>
<sequence length="202" mass="21898">MIDIVHGPAVGDRGVLLNVNNVIDAGFLELLLGGPDGGDLRFGEDSLRHETLVTGLQWTPGPFGEQIALHQPGLRIRQMLEHLRRADIPERPDVRHRGAQILVHGDETFLVQRDPGLVNPQLIAVRDAPDAGQHGICLVGVFDAVGILGADHHAPCIVRIQPDHALVEPQHQPLGEFFGDPDGDRAVEGTQQRLAAGDDRNL</sequence>
<accession>A0A645DWV2</accession>
<organism evidence="1">
    <name type="scientific">bioreactor metagenome</name>
    <dbReference type="NCBI Taxonomy" id="1076179"/>
    <lineage>
        <taxon>unclassified sequences</taxon>
        <taxon>metagenomes</taxon>
        <taxon>ecological metagenomes</taxon>
    </lineage>
</organism>
<dbReference type="EMBL" id="VSSQ01039700">
    <property type="protein sequence ID" value="MPM92812.1"/>
    <property type="molecule type" value="Genomic_DNA"/>
</dbReference>
<comment type="caution">
    <text evidence="1">The sequence shown here is derived from an EMBL/GenBank/DDBJ whole genome shotgun (WGS) entry which is preliminary data.</text>
</comment>
<proteinExistence type="predicted"/>
<dbReference type="AlphaFoldDB" id="A0A645DWV2"/>
<evidence type="ECO:0000313" key="1">
    <source>
        <dbReference type="EMBL" id="MPM92812.1"/>
    </source>
</evidence>
<protein>
    <submittedName>
        <fullName evidence="1">Uncharacterized protein</fullName>
    </submittedName>
</protein>
<reference evidence="1" key="1">
    <citation type="submission" date="2019-08" db="EMBL/GenBank/DDBJ databases">
        <authorList>
            <person name="Kucharzyk K."/>
            <person name="Murdoch R.W."/>
            <person name="Higgins S."/>
            <person name="Loffler F."/>
        </authorList>
    </citation>
    <scope>NUCLEOTIDE SEQUENCE</scope>
</reference>
<gene>
    <name evidence="1" type="ORF">SDC9_139948</name>
</gene>